<keyword evidence="2" id="KW-0479">Metal-binding</keyword>
<dbReference type="GO" id="GO:0019213">
    <property type="term" value="F:deacetylase activity"/>
    <property type="evidence" value="ECO:0007669"/>
    <property type="project" value="TreeGrafter"/>
</dbReference>
<name>A0A917PVS3_9BACI</name>
<dbReference type="Gene3D" id="3.20.20.370">
    <property type="entry name" value="Glycoside hydrolase/deacetylase"/>
    <property type="match status" value="1"/>
</dbReference>
<dbReference type="PANTHER" id="PTHR31609">
    <property type="entry name" value="YDJC DEACETYLASE FAMILY MEMBER"/>
    <property type="match status" value="1"/>
</dbReference>
<evidence type="ECO:0000256" key="4">
    <source>
        <dbReference type="ARBA" id="ARBA00022842"/>
    </source>
</evidence>
<dbReference type="CDD" id="cd10803">
    <property type="entry name" value="YdjC_EF3048_like"/>
    <property type="match status" value="1"/>
</dbReference>
<dbReference type="EMBL" id="BMNQ01000017">
    <property type="protein sequence ID" value="GGJ94184.1"/>
    <property type="molecule type" value="Genomic_DNA"/>
</dbReference>
<gene>
    <name evidence="6" type="ORF">GCM10007063_15860</name>
</gene>
<keyword evidence="7" id="KW-1185">Reference proteome</keyword>
<evidence type="ECO:0000256" key="2">
    <source>
        <dbReference type="ARBA" id="ARBA00022723"/>
    </source>
</evidence>
<sequence>MKVLFNADDFGLTKGITDGIIKSHLHGVVQSTTMMMNGRAVDYAVQQAKKLPNLNVGVHLVLTWGKPISNSVSGLLDRDGYFKYTNTFREMEPPDPDDVEKEWRAQIEAFLQKGLPLHHIDSHHHIHGWEPLNETVRKLATEYGVPVRRVDSLQSHPGILLTDKLWLDFYGDGVGENVFDELKKIDAPSVEVMTHPAFVDKELKAVSSYAEKRQEELNILCRLKVPDWVELADSE</sequence>
<reference evidence="6" key="2">
    <citation type="submission" date="2020-09" db="EMBL/GenBank/DDBJ databases">
        <authorList>
            <person name="Sun Q."/>
            <person name="Ohkuma M."/>
        </authorList>
    </citation>
    <scope>NUCLEOTIDE SEQUENCE</scope>
    <source>
        <strain evidence="6">JCM 12580</strain>
    </source>
</reference>
<evidence type="ECO:0000313" key="6">
    <source>
        <dbReference type="EMBL" id="GGJ94184.1"/>
    </source>
</evidence>
<dbReference type="AlphaFoldDB" id="A0A917PVS3"/>
<reference evidence="6" key="1">
    <citation type="journal article" date="2014" name="Int. J. Syst. Evol. Microbiol.">
        <title>Complete genome sequence of Corynebacterium casei LMG S-19264T (=DSM 44701T), isolated from a smear-ripened cheese.</title>
        <authorList>
            <consortium name="US DOE Joint Genome Institute (JGI-PGF)"/>
            <person name="Walter F."/>
            <person name="Albersmeier A."/>
            <person name="Kalinowski J."/>
            <person name="Ruckert C."/>
        </authorList>
    </citation>
    <scope>NUCLEOTIDE SEQUENCE</scope>
    <source>
        <strain evidence="6">JCM 12580</strain>
    </source>
</reference>
<dbReference type="InterPro" id="IPR006879">
    <property type="entry name" value="YdjC-like"/>
</dbReference>
<evidence type="ECO:0000256" key="3">
    <source>
        <dbReference type="ARBA" id="ARBA00022801"/>
    </source>
</evidence>
<dbReference type="InterPro" id="IPR022948">
    <property type="entry name" value="COD_ChbG_bac"/>
</dbReference>
<organism evidence="6 7">
    <name type="scientific">Lentibacillus kapialis</name>
    <dbReference type="NCBI Taxonomy" id="340214"/>
    <lineage>
        <taxon>Bacteria</taxon>
        <taxon>Bacillati</taxon>
        <taxon>Bacillota</taxon>
        <taxon>Bacilli</taxon>
        <taxon>Bacillales</taxon>
        <taxon>Bacillaceae</taxon>
        <taxon>Lentibacillus</taxon>
    </lineage>
</organism>
<evidence type="ECO:0000256" key="1">
    <source>
        <dbReference type="ARBA" id="ARBA00001946"/>
    </source>
</evidence>
<keyword evidence="4" id="KW-0460">Magnesium</keyword>
<dbReference type="GO" id="GO:0000272">
    <property type="term" value="P:polysaccharide catabolic process"/>
    <property type="evidence" value="ECO:0007669"/>
    <property type="project" value="InterPro"/>
</dbReference>
<protein>
    <submittedName>
        <fullName evidence="6">Carbohydrate deacetylase</fullName>
    </submittedName>
</protein>
<dbReference type="Pfam" id="PF04794">
    <property type="entry name" value="YdjC"/>
    <property type="match status" value="1"/>
</dbReference>
<comment type="caution">
    <text evidence="6">The sequence shown here is derived from an EMBL/GenBank/DDBJ whole genome shotgun (WGS) entry which is preliminary data.</text>
</comment>
<comment type="cofactor">
    <cofactor evidence="1">
        <name>Mg(2+)</name>
        <dbReference type="ChEBI" id="CHEBI:18420"/>
    </cofactor>
</comment>
<keyword evidence="5" id="KW-0119">Carbohydrate metabolism</keyword>
<dbReference type="GO" id="GO:0046872">
    <property type="term" value="F:metal ion binding"/>
    <property type="evidence" value="ECO:0007669"/>
    <property type="project" value="UniProtKB-KW"/>
</dbReference>
<dbReference type="GO" id="GO:0016811">
    <property type="term" value="F:hydrolase activity, acting on carbon-nitrogen (but not peptide) bonds, in linear amides"/>
    <property type="evidence" value="ECO:0007669"/>
    <property type="project" value="InterPro"/>
</dbReference>
<dbReference type="SUPFAM" id="SSF88713">
    <property type="entry name" value="Glycoside hydrolase/deacetylase"/>
    <property type="match status" value="1"/>
</dbReference>
<dbReference type="PANTHER" id="PTHR31609:SF1">
    <property type="entry name" value="CARBOHYDRATE DEACETYLASE"/>
    <property type="match status" value="1"/>
</dbReference>
<dbReference type="RefSeq" id="WP_188632562.1">
    <property type="nucleotide sequence ID" value="NZ_BMNQ01000017.1"/>
</dbReference>
<keyword evidence="3" id="KW-0378">Hydrolase</keyword>
<proteinExistence type="predicted"/>
<accession>A0A917PVS3</accession>
<dbReference type="NCBIfam" id="NF002559">
    <property type="entry name" value="PRK02134.1"/>
    <property type="match status" value="1"/>
</dbReference>
<dbReference type="Proteomes" id="UP000658382">
    <property type="component" value="Unassembled WGS sequence"/>
</dbReference>
<evidence type="ECO:0000313" key="7">
    <source>
        <dbReference type="Proteomes" id="UP000658382"/>
    </source>
</evidence>
<dbReference type="InterPro" id="IPR011330">
    <property type="entry name" value="Glyco_hydro/deAcase_b/a-brl"/>
</dbReference>
<evidence type="ECO:0000256" key="5">
    <source>
        <dbReference type="ARBA" id="ARBA00023277"/>
    </source>
</evidence>